<proteinExistence type="predicted"/>
<dbReference type="Gene3D" id="3.40.50.150">
    <property type="entry name" value="Vaccinia Virus protein VP39"/>
    <property type="match status" value="1"/>
</dbReference>
<gene>
    <name evidence="1" type="ORF">B0H15DRAFT_1001489</name>
</gene>
<evidence type="ECO:0000313" key="1">
    <source>
        <dbReference type="EMBL" id="KAJ7078129.1"/>
    </source>
</evidence>
<dbReference type="CDD" id="cd02440">
    <property type="entry name" value="AdoMet_MTases"/>
    <property type="match status" value="1"/>
</dbReference>
<keyword evidence="1" id="KW-0489">Methyltransferase</keyword>
<dbReference type="GO" id="GO:0008168">
    <property type="term" value="F:methyltransferase activity"/>
    <property type="evidence" value="ECO:0007669"/>
    <property type="project" value="UniProtKB-KW"/>
</dbReference>
<dbReference type="SUPFAM" id="SSF53335">
    <property type="entry name" value="S-adenosyl-L-methionine-dependent methyltransferases"/>
    <property type="match status" value="1"/>
</dbReference>
<dbReference type="GO" id="GO:0032259">
    <property type="term" value="P:methylation"/>
    <property type="evidence" value="ECO:0007669"/>
    <property type="project" value="UniProtKB-KW"/>
</dbReference>
<accession>A0AAD6TUI5</accession>
<organism evidence="1 2">
    <name type="scientific">Mycena belliarum</name>
    <dbReference type="NCBI Taxonomy" id="1033014"/>
    <lineage>
        <taxon>Eukaryota</taxon>
        <taxon>Fungi</taxon>
        <taxon>Dikarya</taxon>
        <taxon>Basidiomycota</taxon>
        <taxon>Agaricomycotina</taxon>
        <taxon>Agaricomycetes</taxon>
        <taxon>Agaricomycetidae</taxon>
        <taxon>Agaricales</taxon>
        <taxon>Marasmiineae</taxon>
        <taxon>Mycenaceae</taxon>
        <taxon>Mycena</taxon>
    </lineage>
</organism>
<evidence type="ECO:0000313" key="2">
    <source>
        <dbReference type="Proteomes" id="UP001222325"/>
    </source>
</evidence>
<protein>
    <submittedName>
        <fullName evidence="1">S-adenosyl-L-methionine-dependent methyltransferase</fullName>
    </submittedName>
</protein>
<dbReference type="AlphaFoldDB" id="A0AAD6TUI5"/>
<comment type="caution">
    <text evidence="1">The sequence shown here is derived from an EMBL/GenBank/DDBJ whole genome shotgun (WGS) entry which is preliminary data.</text>
</comment>
<name>A0AAD6TUI5_9AGAR</name>
<dbReference type="InterPro" id="IPR029063">
    <property type="entry name" value="SAM-dependent_MTases_sf"/>
</dbReference>
<sequence>MSADIDDDDDCYQAIEAAQVFYNMHGRRFTALNTAYLLPVEEDEFERSSLIHRLIQFMFNGRVYIGPVKETLQLGPYRKVLDLGSGRGFWAVEMCDLFPWVCSNNCTSRPTLPRFEVWDINMPDMPYAEDTFDLIHARCVHTGIPNYPRFLSEIGRLVRPGGLVILIEPDLRPMTSPKSSTRSGLTYRSCLVSLGIDVTVPQRLGALLEQTGRFEKITEYTGTIPIGFYPEDPRILTVGQLQWMAYDLLLPGLKPMFLHLGLREARVDRIIKDAQQDLYHTEYRLASHLRVVYALRRPH</sequence>
<keyword evidence="2" id="KW-1185">Reference proteome</keyword>
<reference evidence="1" key="1">
    <citation type="submission" date="2023-03" db="EMBL/GenBank/DDBJ databases">
        <title>Massive genome expansion in bonnet fungi (Mycena s.s.) driven by repeated elements and novel gene families across ecological guilds.</title>
        <authorList>
            <consortium name="Lawrence Berkeley National Laboratory"/>
            <person name="Harder C.B."/>
            <person name="Miyauchi S."/>
            <person name="Viragh M."/>
            <person name="Kuo A."/>
            <person name="Thoen E."/>
            <person name="Andreopoulos B."/>
            <person name="Lu D."/>
            <person name="Skrede I."/>
            <person name="Drula E."/>
            <person name="Henrissat B."/>
            <person name="Morin E."/>
            <person name="Kohler A."/>
            <person name="Barry K."/>
            <person name="LaButti K."/>
            <person name="Morin E."/>
            <person name="Salamov A."/>
            <person name="Lipzen A."/>
            <person name="Mereny Z."/>
            <person name="Hegedus B."/>
            <person name="Baldrian P."/>
            <person name="Stursova M."/>
            <person name="Weitz H."/>
            <person name="Taylor A."/>
            <person name="Grigoriev I.V."/>
            <person name="Nagy L.G."/>
            <person name="Martin F."/>
            <person name="Kauserud H."/>
        </authorList>
    </citation>
    <scope>NUCLEOTIDE SEQUENCE</scope>
    <source>
        <strain evidence="1">CBHHK173m</strain>
    </source>
</reference>
<keyword evidence="1" id="KW-0808">Transferase</keyword>
<dbReference type="Proteomes" id="UP001222325">
    <property type="component" value="Unassembled WGS sequence"/>
</dbReference>
<dbReference type="EMBL" id="JARJCN010000068">
    <property type="protein sequence ID" value="KAJ7078129.1"/>
    <property type="molecule type" value="Genomic_DNA"/>
</dbReference>
<dbReference type="Pfam" id="PF13489">
    <property type="entry name" value="Methyltransf_23"/>
    <property type="match status" value="1"/>
</dbReference>